<dbReference type="EMBL" id="CP035281">
    <property type="protein sequence ID" value="QAT43923.1"/>
    <property type="molecule type" value="Genomic_DNA"/>
</dbReference>
<dbReference type="RefSeq" id="WP_128746631.1">
    <property type="nucleotide sequence ID" value="NZ_CP035281.1"/>
</dbReference>
<dbReference type="PANTHER" id="PTHR14226:SF29">
    <property type="entry name" value="NEUROPATHY TARGET ESTERASE SWS"/>
    <property type="match status" value="1"/>
</dbReference>
<dbReference type="GO" id="GO:0016042">
    <property type="term" value="P:lipid catabolic process"/>
    <property type="evidence" value="ECO:0007669"/>
    <property type="project" value="UniProtKB-UniRule"/>
</dbReference>
<dbReference type="InterPro" id="IPR050301">
    <property type="entry name" value="NTE"/>
</dbReference>
<dbReference type="GO" id="GO:0016787">
    <property type="term" value="F:hydrolase activity"/>
    <property type="evidence" value="ECO:0007669"/>
    <property type="project" value="UniProtKB-UniRule"/>
</dbReference>
<evidence type="ECO:0000259" key="5">
    <source>
        <dbReference type="PROSITE" id="PS51635"/>
    </source>
</evidence>
<dbReference type="InterPro" id="IPR016035">
    <property type="entry name" value="Acyl_Trfase/lysoPLipase"/>
</dbReference>
<evidence type="ECO:0000313" key="7">
    <source>
        <dbReference type="Proteomes" id="UP000287601"/>
    </source>
</evidence>
<dbReference type="CDD" id="cd07209">
    <property type="entry name" value="Pat_hypo_Ecoli_Z1214_like"/>
    <property type="match status" value="1"/>
</dbReference>
<name>A0A410PY98_9FIRM</name>
<keyword evidence="2 4" id="KW-0442">Lipid degradation</keyword>
<evidence type="ECO:0000313" key="6">
    <source>
        <dbReference type="EMBL" id="QAT43923.1"/>
    </source>
</evidence>
<evidence type="ECO:0000256" key="1">
    <source>
        <dbReference type="ARBA" id="ARBA00022801"/>
    </source>
</evidence>
<evidence type="ECO:0000256" key="4">
    <source>
        <dbReference type="PROSITE-ProRule" id="PRU01161"/>
    </source>
</evidence>
<organism evidence="6 7">
    <name type="scientific">Aminipila luticellarii</name>
    <dbReference type="NCBI Taxonomy" id="2507160"/>
    <lineage>
        <taxon>Bacteria</taxon>
        <taxon>Bacillati</taxon>
        <taxon>Bacillota</taxon>
        <taxon>Clostridia</taxon>
        <taxon>Peptostreptococcales</taxon>
        <taxon>Anaerovoracaceae</taxon>
        <taxon>Aminipila</taxon>
    </lineage>
</organism>
<evidence type="ECO:0000256" key="2">
    <source>
        <dbReference type="ARBA" id="ARBA00022963"/>
    </source>
</evidence>
<proteinExistence type="predicted"/>
<feature type="active site" description="Proton acceptor" evidence="4">
    <location>
        <position position="150"/>
    </location>
</feature>
<dbReference type="OrthoDB" id="9770965at2"/>
<keyword evidence="7" id="KW-1185">Reference proteome</keyword>
<dbReference type="KEGG" id="amij:EQM06_12195"/>
<dbReference type="Proteomes" id="UP000287601">
    <property type="component" value="Chromosome"/>
</dbReference>
<gene>
    <name evidence="6" type="ORF">EQM06_12195</name>
</gene>
<dbReference type="InterPro" id="IPR002641">
    <property type="entry name" value="PNPLA_dom"/>
</dbReference>
<feature type="short sequence motif" description="DGA/G" evidence="4">
    <location>
        <begin position="150"/>
        <end position="152"/>
    </location>
</feature>
<dbReference type="AlphaFoldDB" id="A0A410PY98"/>
<keyword evidence="1 4" id="KW-0378">Hydrolase</keyword>
<dbReference type="PANTHER" id="PTHR14226">
    <property type="entry name" value="NEUROPATHY TARGET ESTERASE/SWISS CHEESE D.MELANOGASTER"/>
    <property type="match status" value="1"/>
</dbReference>
<reference evidence="6 7" key="1">
    <citation type="submission" date="2019-01" db="EMBL/GenBank/DDBJ databases">
        <title>Draft genomes of a novel of Aminipila strains.</title>
        <authorList>
            <person name="Ma S."/>
        </authorList>
    </citation>
    <scope>NUCLEOTIDE SEQUENCE [LARGE SCALE GENOMIC DNA]</scope>
    <source>
        <strain evidence="7">JN-39</strain>
    </source>
</reference>
<accession>A0A410PY98</accession>
<feature type="domain" description="PNPLA" evidence="5">
    <location>
        <begin position="8"/>
        <end position="163"/>
    </location>
</feature>
<evidence type="ECO:0000256" key="3">
    <source>
        <dbReference type="ARBA" id="ARBA00023098"/>
    </source>
</evidence>
<feature type="short sequence motif" description="GXSXG" evidence="4">
    <location>
        <begin position="39"/>
        <end position="43"/>
    </location>
</feature>
<dbReference type="Pfam" id="PF01734">
    <property type="entry name" value="Patatin"/>
    <property type="match status" value="1"/>
</dbReference>
<sequence length="323" mass="35926">MQNGKTALVLGGGGSKGAYEIGVWQALNELGIQIDMVTGTSIGAVNGALVAQNDFETAKKIWSEIEEGTITEFTEKEELKRILEQNLQEEQIRSSRTEYGIVTVEFPVFKAHCVFIEEIPEGKLVDYILASTACFPFISPHEIDDKKFIDGGYFDNIPVAMALKRGAENVIAVDLSAAGIIKKDTLKESDSLKKISCKWSLGSFFAFNPENTKRIIRLGYLDAMKSFNVFSGEKYTFIKGEFAKSGLEEADAAAAVFGLDPTLIYSKEILDNHLREAANEDGTKDWKDELKIKVKKIMTNSPASLVEEEILAKRYIEKNKLLW</sequence>
<dbReference type="Gene3D" id="3.40.1090.10">
    <property type="entry name" value="Cytosolic phospholipase A2 catalytic domain"/>
    <property type="match status" value="1"/>
</dbReference>
<feature type="short sequence motif" description="GXGXXG" evidence="4">
    <location>
        <begin position="12"/>
        <end position="17"/>
    </location>
</feature>
<dbReference type="SUPFAM" id="SSF52151">
    <property type="entry name" value="FabD/lysophospholipase-like"/>
    <property type="match status" value="1"/>
</dbReference>
<dbReference type="PROSITE" id="PS51635">
    <property type="entry name" value="PNPLA"/>
    <property type="match status" value="1"/>
</dbReference>
<feature type="active site" description="Nucleophile" evidence="4">
    <location>
        <position position="41"/>
    </location>
</feature>
<keyword evidence="3 4" id="KW-0443">Lipid metabolism</keyword>
<protein>
    <submittedName>
        <fullName evidence="6">Patatin-like phospholipase family protein</fullName>
    </submittedName>
</protein>